<dbReference type="EMBL" id="AMQN01029009">
    <property type="status" value="NOT_ANNOTATED_CDS"/>
    <property type="molecule type" value="Genomic_DNA"/>
</dbReference>
<organism evidence="2">
    <name type="scientific">Capitella teleta</name>
    <name type="common">Polychaete worm</name>
    <dbReference type="NCBI Taxonomy" id="283909"/>
    <lineage>
        <taxon>Eukaryota</taxon>
        <taxon>Metazoa</taxon>
        <taxon>Spiralia</taxon>
        <taxon>Lophotrochozoa</taxon>
        <taxon>Annelida</taxon>
        <taxon>Polychaeta</taxon>
        <taxon>Sedentaria</taxon>
        <taxon>Scolecida</taxon>
        <taxon>Capitellidae</taxon>
        <taxon>Capitella</taxon>
    </lineage>
</organism>
<keyword evidence="4" id="KW-1185">Reference proteome</keyword>
<feature type="compositionally biased region" description="Basic and acidic residues" evidence="1">
    <location>
        <begin position="67"/>
        <end position="79"/>
    </location>
</feature>
<dbReference type="EMBL" id="AMQN01029008">
    <property type="status" value="NOT_ANNOTATED_CDS"/>
    <property type="molecule type" value="Genomic_DNA"/>
</dbReference>
<evidence type="ECO:0000313" key="3">
    <source>
        <dbReference type="EnsemblMetazoa" id="CapteP208735"/>
    </source>
</evidence>
<evidence type="ECO:0000313" key="4">
    <source>
        <dbReference type="Proteomes" id="UP000014760"/>
    </source>
</evidence>
<protein>
    <submittedName>
        <fullName evidence="2 3">Uncharacterized protein</fullName>
    </submittedName>
</protein>
<reference evidence="3" key="3">
    <citation type="submission" date="2015-06" db="UniProtKB">
        <authorList>
            <consortium name="EnsemblMetazoa"/>
        </authorList>
    </citation>
    <scope>IDENTIFICATION</scope>
</reference>
<dbReference type="EMBL" id="KB309324">
    <property type="protein sequence ID" value="ELT94766.1"/>
    <property type="molecule type" value="Genomic_DNA"/>
</dbReference>
<evidence type="ECO:0000313" key="2">
    <source>
        <dbReference type="EMBL" id="ELT94766.1"/>
    </source>
</evidence>
<sequence>MRNMVRVRVRVNEEKREEEVRHEEQEEQEEEEGNATQEEENREEEVRHEEQEEEEGNATQEEENREEEVRHEEQEEEKGNATQEEENREEEIFPKSYCSKSGVSDVLREVQLVIYFYSKKVYAFNCINNRTIDGQGERRITKRIIQSKQHRVCFGNIERKSIAF</sequence>
<feature type="compositionally biased region" description="Acidic residues" evidence="1">
    <location>
        <begin position="51"/>
        <end position="66"/>
    </location>
</feature>
<dbReference type="HOGENOM" id="CLU_1620604_0_0_1"/>
<dbReference type="AlphaFoldDB" id="R7TTG7"/>
<name>R7TTG7_CAPTE</name>
<evidence type="ECO:0000256" key="1">
    <source>
        <dbReference type="SAM" id="MobiDB-lite"/>
    </source>
</evidence>
<accession>R7TTG7</accession>
<gene>
    <name evidence="2" type="ORF">CAPTEDRAFT_208735</name>
</gene>
<feature type="region of interest" description="Disordered" evidence="1">
    <location>
        <begin position="1"/>
        <end position="95"/>
    </location>
</feature>
<dbReference type="EnsemblMetazoa" id="CapteT208735">
    <property type="protein sequence ID" value="CapteP208735"/>
    <property type="gene ID" value="CapteG208735"/>
</dbReference>
<reference evidence="4" key="1">
    <citation type="submission" date="2012-12" db="EMBL/GenBank/DDBJ databases">
        <authorList>
            <person name="Hellsten U."/>
            <person name="Grimwood J."/>
            <person name="Chapman J.A."/>
            <person name="Shapiro H."/>
            <person name="Aerts A."/>
            <person name="Otillar R.P."/>
            <person name="Terry A.Y."/>
            <person name="Boore J.L."/>
            <person name="Simakov O."/>
            <person name="Marletaz F."/>
            <person name="Cho S.-J."/>
            <person name="Edsinger-Gonzales E."/>
            <person name="Havlak P."/>
            <person name="Kuo D.-H."/>
            <person name="Larsson T."/>
            <person name="Lv J."/>
            <person name="Arendt D."/>
            <person name="Savage R."/>
            <person name="Osoegawa K."/>
            <person name="de Jong P."/>
            <person name="Lindberg D.R."/>
            <person name="Seaver E.C."/>
            <person name="Weisblat D.A."/>
            <person name="Putnam N.H."/>
            <person name="Grigoriev I.V."/>
            <person name="Rokhsar D.S."/>
        </authorList>
    </citation>
    <scope>NUCLEOTIDE SEQUENCE</scope>
    <source>
        <strain evidence="4">I ESC-2004</strain>
    </source>
</reference>
<reference evidence="2 4" key="2">
    <citation type="journal article" date="2013" name="Nature">
        <title>Insights into bilaterian evolution from three spiralian genomes.</title>
        <authorList>
            <person name="Simakov O."/>
            <person name="Marletaz F."/>
            <person name="Cho S.J."/>
            <person name="Edsinger-Gonzales E."/>
            <person name="Havlak P."/>
            <person name="Hellsten U."/>
            <person name="Kuo D.H."/>
            <person name="Larsson T."/>
            <person name="Lv J."/>
            <person name="Arendt D."/>
            <person name="Savage R."/>
            <person name="Osoegawa K."/>
            <person name="de Jong P."/>
            <person name="Grimwood J."/>
            <person name="Chapman J.A."/>
            <person name="Shapiro H."/>
            <person name="Aerts A."/>
            <person name="Otillar R.P."/>
            <person name="Terry A.Y."/>
            <person name="Boore J.L."/>
            <person name="Grigoriev I.V."/>
            <person name="Lindberg D.R."/>
            <person name="Seaver E.C."/>
            <person name="Weisblat D.A."/>
            <person name="Putnam N.H."/>
            <person name="Rokhsar D.S."/>
        </authorList>
    </citation>
    <scope>NUCLEOTIDE SEQUENCE</scope>
    <source>
        <strain evidence="2 4">I ESC-2004</strain>
    </source>
</reference>
<dbReference type="Proteomes" id="UP000014760">
    <property type="component" value="Unassembled WGS sequence"/>
</dbReference>
<feature type="compositionally biased region" description="Basic and acidic residues" evidence="1">
    <location>
        <begin position="10"/>
        <end position="24"/>
    </location>
</feature>
<feature type="compositionally biased region" description="Acidic residues" evidence="1">
    <location>
        <begin position="25"/>
        <end position="43"/>
    </location>
</feature>
<proteinExistence type="predicted"/>